<gene>
    <name evidence="3" type="primary">gyrA</name>
    <name evidence="3" type="ORF">SPIL2461_LOCUS6784</name>
</gene>
<name>A0A812N7Y0_SYMPI</name>
<dbReference type="OrthoDB" id="432003at2759"/>
<dbReference type="Proteomes" id="UP000649617">
    <property type="component" value="Unassembled WGS sequence"/>
</dbReference>
<dbReference type="GO" id="GO:0009330">
    <property type="term" value="C:DNA topoisomerase type II (double strand cut, ATP-hydrolyzing) complex"/>
    <property type="evidence" value="ECO:0007669"/>
    <property type="project" value="TreeGrafter"/>
</dbReference>
<dbReference type="InterPro" id="IPR006691">
    <property type="entry name" value="GyrA/parC_rep"/>
</dbReference>
<feature type="region of interest" description="Disordered" evidence="2">
    <location>
        <begin position="126"/>
        <end position="147"/>
    </location>
</feature>
<sequence>EEAGPDGFKYLLSMKLWSLTENKVEELQRLHNQKQAALDELRGTSIEDLWETDLQRLEKSLDECDAQDRKEAEAAERLAAKHMSEESFLVNKQCVLVLSRNFTAKRVRTSEWKARRRGGGFSNKRLVSKARKGKDDDEGEEDAEEAEDSAEGALSGVFCCHDFDALLVFSEHGFVYMLQALDVPLVKKCGMPGAELKDFLPELQDHRITALVTVSHRSLREQADDFVVLVSKQGFTKKVSLDRFRSLRPGRGLQAMKLARSPEAGSQH</sequence>
<dbReference type="EMBL" id="CAJNIZ010010413">
    <property type="protein sequence ID" value="CAE7300143.1"/>
    <property type="molecule type" value="Genomic_DNA"/>
</dbReference>
<dbReference type="InterPro" id="IPR013757">
    <property type="entry name" value="Topo_IIA_A_a_sf"/>
</dbReference>
<comment type="caution">
    <text evidence="3">The sequence shown here is derived from an EMBL/GenBank/DDBJ whole genome shotgun (WGS) entry which is preliminary data.</text>
</comment>
<dbReference type="SUPFAM" id="SSF56719">
    <property type="entry name" value="Type II DNA topoisomerase"/>
    <property type="match status" value="1"/>
</dbReference>
<feature type="non-terminal residue" evidence="3">
    <location>
        <position position="268"/>
    </location>
</feature>
<evidence type="ECO:0000313" key="3">
    <source>
        <dbReference type="EMBL" id="CAE7300143.1"/>
    </source>
</evidence>
<keyword evidence="1" id="KW-0175">Coiled coil</keyword>
<reference evidence="3" key="1">
    <citation type="submission" date="2021-02" db="EMBL/GenBank/DDBJ databases">
        <authorList>
            <person name="Dougan E. K."/>
            <person name="Rhodes N."/>
            <person name="Thang M."/>
            <person name="Chan C."/>
        </authorList>
    </citation>
    <scope>NUCLEOTIDE SEQUENCE</scope>
</reference>
<evidence type="ECO:0000313" key="4">
    <source>
        <dbReference type="Proteomes" id="UP000649617"/>
    </source>
</evidence>
<dbReference type="SUPFAM" id="SSF101904">
    <property type="entry name" value="GyrA/ParC C-terminal domain-like"/>
    <property type="match status" value="1"/>
</dbReference>
<dbReference type="GO" id="GO:0006265">
    <property type="term" value="P:DNA topological change"/>
    <property type="evidence" value="ECO:0007669"/>
    <property type="project" value="InterPro"/>
</dbReference>
<dbReference type="InterPro" id="IPR050220">
    <property type="entry name" value="Type_II_DNA_Topoisomerases"/>
</dbReference>
<protein>
    <submittedName>
        <fullName evidence="3">GyrA protein</fullName>
    </submittedName>
</protein>
<keyword evidence="4" id="KW-1185">Reference proteome</keyword>
<dbReference type="InterPro" id="IPR013760">
    <property type="entry name" value="Topo_IIA-like_dom_sf"/>
</dbReference>
<dbReference type="PANTHER" id="PTHR43493">
    <property type="entry name" value="DNA GYRASE/TOPOISOMERASE SUBUNIT A"/>
    <property type="match status" value="1"/>
</dbReference>
<organism evidence="3 4">
    <name type="scientific">Symbiodinium pilosum</name>
    <name type="common">Dinoflagellate</name>
    <dbReference type="NCBI Taxonomy" id="2952"/>
    <lineage>
        <taxon>Eukaryota</taxon>
        <taxon>Sar</taxon>
        <taxon>Alveolata</taxon>
        <taxon>Dinophyceae</taxon>
        <taxon>Suessiales</taxon>
        <taxon>Symbiodiniaceae</taxon>
        <taxon>Symbiodinium</taxon>
    </lineage>
</organism>
<dbReference type="PANTHER" id="PTHR43493:SF5">
    <property type="entry name" value="DNA GYRASE SUBUNIT A, CHLOROPLASTIC_MITOCHONDRIAL"/>
    <property type="match status" value="1"/>
</dbReference>
<dbReference type="Gene3D" id="2.120.10.90">
    <property type="entry name" value="DNA gyrase/topoisomerase IV, subunit A, C-terminal"/>
    <property type="match status" value="1"/>
</dbReference>
<feature type="compositionally biased region" description="Acidic residues" evidence="2">
    <location>
        <begin position="136"/>
        <end position="147"/>
    </location>
</feature>
<accession>A0A812N7Y0</accession>
<dbReference type="AlphaFoldDB" id="A0A812N7Y0"/>
<dbReference type="InterPro" id="IPR035516">
    <property type="entry name" value="Gyrase/topoIV_suA_C"/>
</dbReference>
<evidence type="ECO:0000256" key="2">
    <source>
        <dbReference type="SAM" id="MobiDB-lite"/>
    </source>
</evidence>
<evidence type="ECO:0000256" key="1">
    <source>
        <dbReference type="SAM" id="Coils"/>
    </source>
</evidence>
<dbReference type="Gene3D" id="1.10.268.10">
    <property type="entry name" value="Topoisomerase, domain 3"/>
    <property type="match status" value="1"/>
</dbReference>
<dbReference type="GO" id="GO:0005524">
    <property type="term" value="F:ATP binding"/>
    <property type="evidence" value="ECO:0007669"/>
    <property type="project" value="InterPro"/>
</dbReference>
<feature type="coiled-coil region" evidence="1">
    <location>
        <begin position="20"/>
        <end position="47"/>
    </location>
</feature>
<dbReference type="Pfam" id="PF03989">
    <property type="entry name" value="DNA_gyraseA_C"/>
    <property type="match status" value="2"/>
</dbReference>
<dbReference type="GO" id="GO:0003677">
    <property type="term" value="F:DNA binding"/>
    <property type="evidence" value="ECO:0007669"/>
    <property type="project" value="InterPro"/>
</dbReference>
<dbReference type="GO" id="GO:0003918">
    <property type="term" value="F:DNA topoisomerase type II (double strand cut, ATP-hydrolyzing) activity"/>
    <property type="evidence" value="ECO:0007669"/>
    <property type="project" value="InterPro"/>
</dbReference>
<proteinExistence type="predicted"/>